<dbReference type="InterPro" id="IPR001455">
    <property type="entry name" value="TusA-like"/>
</dbReference>
<dbReference type="SUPFAM" id="SSF64307">
    <property type="entry name" value="SirA-like"/>
    <property type="match status" value="1"/>
</dbReference>
<dbReference type="Pfam" id="PF02635">
    <property type="entry name" value="DsrE"/>
    <property type="match status" value="1"/>
</dbReference>
<proteinExistence type="predicted"/>
<dbReference type="InterPro" id="IPR027396">
    <property type="entry name" value="DsrEFH-like"/>
</dbReference>
<dbReference type="KEGG" id="hhl:Halha_2187"/>
<dbReference type="PATRIC" id="fig|748449.3.peg.2101"/>
<evidence type="ECO:0000259" key="1">
    <source>
        <dbReference type="Pfam" id="PF01206"/>
    </source>
</evidence>
<reference evidence="3" key="1">
    <citation type="submission" date="2012-02" db="EMBL/GenBank/DDBJ databases">
        <title>The complete genome of Halobacteroides halobius DSM 5150.</title>
        <authorList>
            <person name="Lucas S."/>
            <person name="Copeland A."/>
            <person name="Lapidus A."/>
            <person name="Glavina del Rio T."/>
            <person name="Dalin E."/>
            <person name="Tice H."/>
            <person name="Bruce D."/>
            <person name="Goodwin L."/>
            <person name="Pitluck S."/>
            <person name="Peters L."/>
            <person name="Mikhailova N."/>
            <person name="Gu W."/>
            <person name="Kyrpides N."/>
            <person name="Mavromatis K."/>
            <person name="Ivanova N."/>
            <person name="Brettin T."/>
            <person name="Detter J.C."/>
            <person name="Han C."/>
            <person name="Larimer F."/>
            <person name="Land M."/>
            <person name="Hauser L."/>
            <person name="Markowitz V."/>
            <person name="Cheng J.-F."/>
            <person name="Hugenholtz P."/>
            <person name="Woyke T."/>
            <person name="Wu D."/>
            <person name="Tindall B."/>
            <person name="Pomrenke H."/>
            <person name="Brambilla E."/>
            <person name="Klenk H.-P."/>
            <person name="Eisen J.A."/>
        </authorList>
    </citation>
    <scope>NUCLEOTIDE SEQUENCE [LARGE SCALE GENOMIC DNA]</scope>
    <source>
        <strain evidence="3">ATCC 35273 / DSM 5150 / MD-1</strain>
    </source>
</reference>
<sequence length="189" mass="20875">MKELNARGLDCPKPVVKTKQALEEEDKVIVTVDDQVQAENVAKLAKKMNCKVSTLEEENYYKLTIEKLADETTEDKEDSQGKVYFITSATLGEGAEELGNVLMKGFISTLLNVTPVPNKIIFINSGVKVPTLNQEAKEHLKELEAKGVTILSCGTCLDYYGLEEKLEIGNISNMYEILDSLNSNGVVKV</sequence>
<feature type="domain" description="UPF0033" evidence="1">
    <location>
        <begin position="2"/>
        <end position="67"/>
    </location>
</feature>
<dbReference type="SUPFAM" id="SSF75169">
    <property type="entry name" value="DsrEFH-like"/>
    <property type="match status" value="1"/>
</dbReference>
<dbReference type="STRING" id="748449.Halha_2187"/>
<dbReference type="eggNOG" id="COG0425">
    <property type="taxonomic scope" value="Bacteria"/>
</dbReference>
<keyword evidence="3" id="KW-1185">Reference proteome</keyword>
<dbReference type="HOGENOM" id="CLU_097491_0_0_9"/>
<dbReference type="InterPro" id="IPR036868">
    <property type="entry name" value="TusA-like_sf"/>
</dbReference>
<dbReference type="InterPro" id="IPR003787">
    <property type="entry name" value="Sulphur_relay_DsrE/F-like"/>
</dbReference>
<accession>L0KD98</accession>
<dbReference type="Pfam" id="PF01206">
    <property type="entry name" value="TusA"/>
    <property type="match status" value="1"/>
</dbReference>
<organism evidence="2 3">
    <name type="scientific">Halobacteroides halobius (strain ATCC 35273 / DSM 5150 / MD-1)</name>
    <dbReference type="NCBI Taxonomy" id="748449"/>
    <lineage>
        <taxon>Bacteria</taxon>
        <taxon>Bacillati</taxon>
        <taxon>Bacillota</taxon>
        <taxon>Clostridia</taxon>
        <taxon>Halanaerobiales</taxon>
        <taxon>Halobacteroidaceae</taxon>
        <taxon>Halobacteroides</taxon>
    </lineage>
</organism>
<gene>
    <name evidence="2" type="ordered locus">Halha_2187</name>
</gene>
<dbReference type="Proteomes" id="UP000010880">
    <property type="component" value="Chromosome"/>
</dbReference>
<protein>
    <submittedName>
        <fullName evidence="2">Selenium metabolism protein YedF</fullName>
    </submittedName>
</protein>
<dbReference type="OrthoDB" id="9801500at2"/>
<dbReference type="AlphaFoldDB" id="L0KD98"/>
<dbReference type="EMBL" id="CP003359">
    <property type="protein sequence ID" value="AGB42068.1"/>
    <property type="molecule type" value="Genomic_DNA"/>
</dbReference>
<dbReference type="InterPro" id="IPR019870">
    <property type="entry name" value="Se_metab_YedF"/>
</dbReference>
<dbReference type="NCBIfam" id="TIGR03527">
    <property type="entry name" value="selenium_YedF"/>
    <property type="match status" value="1"/>
</dbReference>
<dbReference type="RefSeq" id="WP_015327782.1">
    <property type="nucleotide sequence ID" value="NC_019978.1"/>
</dbReference>
<evidence type="ECO:0000313" key="3">
    <source>
        <dbReference type="Proteomes" id="UP000010880"/>
    </source>
</evidence>
<evidence type="ECO:0000313" key="2">
    <source>
        <dbReference type="EMBL" id="AGB42068.1"/>
    </source>
</evidence>
<dbReference type="Gene3D" id="3.30.110.40">
    <property type="entry name" value="TusA-like domain"/>
    <property type="match status" value="1"/>
</dbReference>
<name>L0KD98_HALHC</name>